<sequence>MLEGIKKAFTATSYEPEQAPVEVNPIDDAVAAKLGYKVAEGQYKELQIDLETGDVFVLDELLVATPPEFSKDIFLVNLMADFANANGIQLPKWTNEPLKIAKAVADWEPQN</sequence>
<dbReference type="EMBL" id="JX094431">
    <property type="protein sequence ID" value="AFQ96477.1"/>
    <property type="molecule type" value="Genomic_DNA"/>
</dbReference>
<dbReference type="GeneID" id="15041926"/>
<keyword evidence="2" id="KW-1185">Reference proteome</keyword>
<protein>
    <submittedName>
        <fullName evidence="1">Uncharacterized protein</fullName>
    </submittedName>
</protein>
<dbReference type="OrthoDB" id="18009at10239"/>
<gene>
    <name evidence="1" type="primary">orf168</name>
</gene>
<dbReference type="Proteomes" id="UP000011865">
    <property type="component" value="Segment"/>
</dbReference>
<dbReference type="KEGG" id="vg:15041926"/>
<evidence type="ECO:0000313" key="2">
    <source>
        <dbReference type="Proteomes" id="UP000011865"/>
    </source>
</evidence>
<dbReference type="RefSeq" id="YP_007677067.1">
    <property type="nucleotide sequence ID" value="NC_020873.1"/>
</dbReference>
<organism evidence="1 2">
    <name type="scientific">Bacillus phage vB_BceM_Bc431v3</name>
    <dbReference type="NCBI Taxonomy" id="1195072"/>
    <lineage>
        <taxon>Viruses</taxon>
        <taxon>Duplodnaviria</taxon>
        <taxon>Heunggongvirae</taxon>
        <taxon>Uroviricota</taxon>
        <taxon>Caudoviricetes</taxon>
        <taxon>Herelleviridae</taxon>
        <taxon>Bastillevirinae</taxon>
        <taxon>Caeruleovirus</taxon>
        <taxon>Caeruleovirus Bc431</taxon>
    </lineage>
</organism>
<proteinExistence type="predicted"/>
<reference evidence="1 2" key="1">
    <citation type="journal article" date="2013" name="Virol. J.">
        <title>Genome sequence and analysis of a broad-host range lytic bacteriophage that infects the Bacillus cereus group.</title>
        <authorList>
            <person name="El-Arabi T.F."/>
            <person name="Griffiths M.W."/>
            <person name="She Y.M."/>
            <person name="Villegas A."/>
            <person name="Lingohr E.J."/>
            <person name="Kropinski A.M."/>
        </authorList>
    </citation>
    <scope>NUCLEOTIDE SEQUENCE [LARGE SCALE GENOMIC DNA]</scope>
</reference>
<evidence type="ECO:0000313" key="1">
    <source>
        <dbReference type="EMBL" id="AFQ96477.1"/>
    </source>
</evidence>
<accession>M4HPD4</accession>
<name>M4HPD4_9CAUD</name>